<gene>
    <name evidence="4 5 7" type="primary">purK</name>
    <name evidence="7" type="ORF">GMJLKIPL_2512</name>
</gene>
<dbReference type="PROSITE" id="PS50975">
    <property type="entry name" value="ATP_GRASP"/>
    <property type="match status" value="1"/>
</dbReference>
<dbReference type="InterPro" id="IPR054350">
    <property type="entry name" value="PurT/PurK_preATP-grasp"/>
</dbReference>
<name>A0ABQ4SDF9_9HYPH</name>
<dbReference type="NCBIfam" id="NF004676">
    <property type="entry name" value="PRK06019.1-2"/>
    <property type="match status" value="1"/>
</dbReference>
<evidence type="ECO:0000313" key="8">
    <source>
        <dbReference type="Proteomes" id="UP001055153"/>
    </source>
</evidence>
<sequence length="371" mass="38578">MAPSPLKPGATIGILGGGQLGRMIAVAAAQYGLKVHVYAPDPDSPAFDVAGTATVAAYDDEVALAAFAAGVDVVTYEFENIPRRTAEILAGIRPLHPSADALATTQDRLTEKSFVAGLGIATAPFRAVDDAEGLAAALADLGLPAVLKTRRFGYDGKGQRMLRPGDPVDPAAVMAALGGQPCILEGFVPFESEVSVVAARTASGAFAAFEPCGNEHRDHILARTLVPAPGMEPETAAEAMAVARRIAEALDYVGVLAVEMFLVRGPDGRAGVVVNEIAPRVHNSGHWTIEGALTSQFAQHVRAICGWPLGATGRVGGAQVEMLNLVGEAALRWPDYLAEPGSHLHLYGKGKARPGRKMGHVTRLLPGQAPG</sequence>
<feature type="binding site" evidence="4">
    <location>
        <position position="108"/>
    </location>
    <ligand>
        <name>ATP</name>
        <dbReference type="ChEBI" id="CHEBI:30616"/>
    </ligand>
</feature>
<dbReference type="SUPFAM" id="SSF56059">
    <property type="entry name" value="Glutathione synthetase ATP-binding domain-like"/>
    <property type="match status" value="1"/>
</dbReference>
<dbReference type="Gene3D" id="3.40.50.20">
    <property type="match status" value="1"/>
</dbReference>
<evidence type="ECO:0000256" key="3">
    <source>
        <dbReference type="ARBA" id="ARBA00022840"/>
    </source>
</evidence>
<evidence type="ECO:0000313" key="7">
    <source>
        <dbReference type="EMBL" id="GJE00589.1"/>
    </source>
</evidence>
<evidence type="ECO:0000256" key="2">
    <source>
        <dbReference type="ARBA" id="ARBA00022755"/>
    </source>
</evidence>
<dbReference type="SUPFAM" id="SSF52440">
    <property type="entry name" value="PreATP-grasp domain"/>
    <property type="match status" value="1"/>
</dbReference>
<keyword evidence="2 4" id="KW-0658">Purine biosynthesis</keyword>
<dbReference type="SUPFAM" id="SSF51246">
    <property type="entry name" value="Rudiment single hybrid motif"/>
    <property type="match status" value="1"/>
</dbReference>
<reference evidence="7" key="1">
    <citation type="journal article" date="2021" name="Front. Microbiol.">
        <title>Comprehensive Comparative Genomics and Phenotyping of Methylobacterium Species.</title>
        <authorList>
            <person name="Alessa O."/>
            <person name="Ogura Y."/>
            <person name="Fujitani Y."/>
            <person name="Takami H."/>
            <person name="Hayashi T."/>
            <person name="Sahin N."/>
            <person name="Tani A."/>
        </authorList>
    </citation>
    <scope>NUCLEOTIDE SEQUENCE</scope>
    <source>
        <strain evidence="7">DSM 17168</strain>
    </source>
</reference>
<comment type="pathway">
    <text evidence="4 5">Purine metabolism; IMP biosynthesis via de novo pathway; 5-amino-1-(5-phospho-D-ribosyl)imidazole-4-carboxylate from 5-amino-1-(5-phospho-D-ribosyl)imidazole (N5-CAIR route): step 1/2.</text>
</comment>
<dbReference type="InterPro" id="IPR040686">
    <property type="entry name" value="PurK_C"/>
</dbReference>
<comment type="similarity">
    <text evidence="4 5">Belongs to the PurK/PurT family.</text>
</comment>
<organism evidence="7 8">
    <name type="scientific">Methylobacterium isbiliense</name>
    <dbReference type="NCBI Taxonomy" id="315478"/>
    <lineage>
        <taxon>Bacteria</taxon>
        <taxon>Pseudomonadati</taxon>
        <taxon>Pseudomonadota</taxon>
        <taxon>Alphaproteobacteria</taxon>
        <taxon>Hyphomicrobiales</taxon>
        <taxon>Methylobacteriaceae</taxon>
        <taxon>Methylobacterium</taxon>
    </lineage>
</organism>
<evidence type="ECO:0000259" key="6">
    <source>
        <dbReference type="PROSITE" id="PS50975"/>
    </source>
</evidence>
<dbReference type="PANTHER" id="PTHR11609">
    <property type="entry name" value="PURINE BIOSYNTHESIS PROTEIN 6/7, PUR6/7"/>
    <property type="match status" value="1"/>
</dbReference>
<dbReference type="NCBIfam" id="TIGR01161">
    <property type="entry name" value="purK"/>
    <property type="match status" value="1"/>
</dbReference>
<accession>A0ABQ4SDF9</accession>
<comment type="subunit">
    <text evidence="4 5">Homodimer.</text>
</comment>
<dbReference type="HAMAP" id="MF_01928">
    <property type="entry name" value="PurK"/>
    <property type="match status" value="1"/>
</dbReference>
<keyword evidence="4 5" id="KW-0436">Ligase</keyword>
<comment type="function">
    <text evidence="5">Catalyzes the ATP-dependent conversion of 5-aminoimidazole ribonucleotide (AIR) and HCO(3)- to N5-carboxyaminoimidazole ribonucleotide (N5-CAIR).</text>
</comment>
<dbReference type="InterPro" id="IPR003135">
    <property type="entry name" value="ATP-grasp_carboxylate-amine"/>
</dbReference>
<dbReference type="InterPro" id="IPR016185">
    <property type="entry name" value="PreATP-grasp_dom_sf"/>
</dbReference>
<dbReference type="InterPro" id="IPR011054">
    <property type="entry name" value="Rudment_hybrid_motif"/>
</dbReference>
<feature type="binding site" evidence="4">
    <location>
        <begin position="185"/>
        <end position="188"/>
    </location>
    <ligand>
        <name>ATP</name>
        <dbReference type="ChEBI" id="CHEBI:30616"/>
    </ligand>
</feature>
<evidence type="ECO:0000256" key="1">
    <source>
        <dbReference type="ARBA" id="ARBA00022741"/>
    </source>
</evidence>
<dbReference type="NCBIfam" id="NF004679">
    <property type="entry name" value="PRK06019.1-5"/>
    <property type="match status" value="1"/>
</dbReference>
<dbReference type="EMBL" id="BPQQ01000029">
    <property type="protein sequence ID" value="GJE00589.1"/>
    <property type="molecule type" value="Genomic_DNA"/>
</dbReference>
<dbReference type="Gene3D" id="3.30.1490.20">
    <property type="entry name" value="ATP-grasp fold, A domain"/>
    <property type="match status" value="1"/>
</dbReference>
<keyword evidence="3 4" id="KW-0067">ATP-binding</keyword>
<proteinExistence type="inferred from homology"/>
<comment type="caution">
    <text evidence="7">The sequence shown here is derived from an EMBL/GenBank/DDBJ whole genome shotgun (WGS) entry which is preliminary data.</text>
</comment>
<comment type="catalytic activity">
    <reaction evidence="4 5">
        <text>5-amino-1-(5-phospho-beta-D-ribosyl)imidazole + hydrogencarbonate + ATP = 5-carboxyamino-1-(5-phospho-D-ribosyl)imidazole + ADP + phosphate + 2 H(+)</text>
        <dbReference type="Rhea" id="RHEA:19317"/>
        <dbReference type="ChEBI" id="CHEBI:15378"/>
        <dbReference type="ChEBI" id="CHEBI:17544"/>
        <dbReference type="ChEBI" id="CHEBI:30616"/>
        <dbReference type="ChEBI" id="CHEBI:43474"/>
        <dbReference type="ChEBI" id="CHEBI:58730"/>
        <dbReference type="ChEBI" id="CHEBI:137981"/>
        <dbReference type="ChEBI" id="CHEBI:456216"/>
        <dbReference type="EC" id="6.3.4.18"/>
    </reaction>
</comment>
<dbReference type="Pfam" id="PF22660">
    <property type="entry name" value="RS_preATP-grasp-like"/>
    <property type="match status" value="1"/>
</dbReference>
<dbReference type="RefSeq" id="WP_238235474.1">
    <property type="nucleotide sequence ID" value="NZ_BPQQ01000029.1"/>
</dbReference>
<protein>
    <recommendedName>
        <fullName evidence="4 5">N5-carboxyaminoimidazole ribonucleotide synthase</fullName>
        <shortName evidence="4 5">N5-CAIR synthase</shortName>
        <ecNumber evidence="4 5">6.3.4.18</ecNumber>
    </recommendedName>
    <alternativeName>
        <fullName evidence="4 5">5-(carboxyamino)imidazole ribonucleotide synthetase</fullName>
    </alternativeName>
</protein>
<keyword evidence="1 4" id="KW-0547">Nucleotide-binding</keyword>
<dbReference type="PANTHER" id="PTHR11609:SF5">
    <property type="entry name" value="PHOSPHORIBOSYLAMINOIMIDAZOLE CARBOXYLASE"/>
    <property type="match status" value="1"/>
</dbReference>
<dbReference type="InterPro" id="IPR011761">
    <property type="entry name" value="ATP-grasp"/>
</dbReference>
<feature type="binding site" evidence="4">
    <location>
        <position position="193"/>
    </location>
    <ligand>
        <name>ATP</name>
        <dbReference type="ChEBI" id="CHEBI:30616"/>
    </ligand>
</feature>
<dbReference type="Pfam" id="PF02222">
    <property type="entry name" value="ATP-grasp"/>
    <property type="match status" value="1"/>
</dbReference>
<evidence type="ECO:0000256" key="5">
    <source>
        <dbReference type="RuleBase" id="RU361200"/>
    </source>
</evidence>
<feature type="binding site" evidence="4">
    <location>
        <position position="216"/>
    </location>
    <ligand>
        <name>ATP</name>
        <dbReference type="ChEBI" id="CHEBI:30616"/>
    </ligand>
</feature>
<reference evidence="7" key="2">
    <citation type="submission" date="2021-08" db="EMBL/GenBank/DDBJ databases">
        <authorList>
            <person name="Tani A."/>
            <person name="Ola A."/>
            <person name="Ogura Y."/>
            <person name="Katsura K."/>
            <person name="Hayashi T."/>
        </authorList>
    </citation>
    <scope>NUCLEOTIDE SEQUENCE</scope>
    <source>
        <strain evidence="7">DSM 17168</strain>
    </source>
</reference>
<keyword evidence="8" id="KW-1185">Reference proteome</keyword>
<comment type="function">
    <text evidence="4">Catalyzes the ATP-dependent conversion of 5-aminoimidazole ribonucleotide (AIR) and HCO(3)(-) to N5-carboxyaminoimidazole ribonucleotide (N5-CAIR).</text>
</comment>
<evidence type="ECO:0000256" key="4">
    <source>
        <dbReference type="HAMAP-Rule" id="MF_01928"/>
    </source>
</evidence>
<dbReference type="Pfam" id="PF17769">
    <property type="entry name" value="PurK_C"/>
    <property type="match status" value="1"/>
</dbReference>
<dbReference type="InterPro" id="IPR013815">
    <property type="entry name" value="ATP_grasp_subdomain_1"/>
</dbReference>
<feature type="binding site" evidence="4">
    <location>
        <begin position="275"/>
        <end position="276"/>
    </location>
    <ligand>
        <name>ATP</name>
        <dbReference type="ChEBI" id="CHEBI:30616"/>
    </ligand>
</feature>
<feature type="binding site" evidence="4">
    <location>
        <position position="148"/>
    </location>
    <ligand>
        <name>ATP</name>
        <dbReference type="ChEBI" id="CHEBI:30616"/>
    </ligand>
</feature>
<dbReference type="InterPro" id="IPR005875">
    <property type="entry name" value="PurK"/>
</dbReference>
<dbReference type="EC" id="6.3.4.18" evidence="4 5"/>
<dbReference type="Gene3D" id="3.30.470.20">
    <property type="entry name" value="ATP-grasp fold, B domain"/>
    <property type="match status" value="1"/>
</dbReference>
<feature type="domain" description="ATP-grasp" evidence="6">
    <location>
        <begin position="112"/>
        <end position="305"/>
    </location>
</feature>
<dbReference type="Proteomes" id="UP001055153">
    <property type="component" value="Unassembled WGS sequence"/>
</dbReference>
<feature type="binding site" evidence="4">
    <location>
        <begin position="153"/>
        <end position="159"/>
    </location>
    <ligand>
        <name>ATP</name>
        <dbReference type="ChEBI" id="CHEBI:30616"/>
    </ligand>
</feature>